<evidence type="ECO:0000313" key="1">
    <source>
        <dbReference type="EMBL" id="GIY64347.1"/>
    </source>
</evidence>
<keyword evidence="2" id="KW-1185">Reference proteome</keyword>
<sequence length="101" mass="11406">MEARHVAFQRISAFAGITRRLCQASNQIRGLCILQTLRLAYFINKTLFIGNVRAHGFLNKIGELKCFVPCTGMRELIKVLPSGAIRREMRAIKSIARIFAV</sequence>
<dbReference type="AlphaFoldDB" id="A0AAV4V2J5"/>
<accession>A0AAV4V2J5</accession>
<protein>
    <submittedName>
        <fullName evidence="1">Uncharacterized protein</fullName>
    </submittedName>
</protein>
<reference evidence="1 2" key="1">
    <citation type="submission" date="2021-06" db="EMBL/GenBank/DDBJ databases">
        <title>Caerostris darwini draft genome.</title>
        <authorList>
            <person name="Kono N."/>
            <person name="Arakawa K."/>
        </authorList>
    </citation>
    <scope>NUCLEOTIDE SEQUENCE [LARGE SCALE GENOMIC DNA]</scope>
</reference>
<gene>
    <name evidence="1" type="ORF">CDAR_52311</name>
</gene>
<evidence type="ECO:0000313" key="2">
    <source>
        <dbReference type="Proteomes" id="UP001054837"/>
    </source>
</evidence>
<dbReference type="EMBL" id="BPLQ01012312">
    <property type="protein sequence ID" value="GIY64347.1"/>
    <property type="molecule type" value="Genomic_DNA"/>
</dbReference>
<comment type="caution">
    <text evidence="1">The sequence shown here is derived from an EMBL/GenBank/DDBJ whole genome shotgun (WGS) entry which is preliminary data.</text>
</comment>
<proteinExistence type="predicted"/>
<dbReference type="Proteomes" id="UP001054837">
    <property type="component" value="Unassembled WGS sequence"/>
</dbReference>
<name>A0AAV4V2J5_9ARAC</name>
<organism evidence="1 2">
    <name type="scientific">Caerostris darwini</name>
    <dbReference type="NCBI Taxonomy" id="1538125"/>
    <lineage>
        <taxon>Eukaryota</taxon>
        <taxon>Metazoa</taxon>
        <taxon>Ecdysozoa</taxon>
        <taxon>Arthropoda</taxon>
        <taxon>Chelicerata</taxon>
        <taxon>Arachnida</taxon>
        <taxon>Araneae</taxon>
        <taxon>Araneomorphae</taxon>
        <taxon>Entelegynae</taxon>
        <taxon>Araneoidea</taxon>
        <taxon>Araneidae</taxon>
        <taxon>Caerostris</taxon>
    </lineage>
</organism>